<dbReference type="Gene3D" id="1.10.10.60">
    <property type="entry name" value="Homeodomain-like"/>
    <property type="match status" value="1"/>
</dbReference>
<keyword evidence="3" id="KW-1185">Reference proteome</keyword>
<name>A0A1G7MU24_9FIRM</name>
<accession>A0A1G7MU24</accession>
<evidence type="ECO:0000313" key="1">
    <source>
        <dbReference type="EMBL" id="SDF65242.1"/>
    </source>
</evidence>
<sequence>MIKVDTYKYIKDLHIRERKSIRQISREVGLSRQTIRKILYQSLEDVTTYKRQAPPPAPLRNQFGAIIRQ</sequence>
<dbReference type="EMBL" id="FNBU01000019">
    <property type="protein sequence ID" value="SDF65242.1"/>
    <property type="molecule type" value="Genomic_DNA"/>
</dbReference>
<proteinExistence type="predicted"/>
<evidence type="ECO:0000313" key="3">
    <source>
        <dbReference type="Proteomes" id="UP000243333"/>
    </source>
</evidence>
<dbReference type="AlphaFoldDB" id="A0A1G7MU24"/>
<reference evidence="1" key="2">
    <citation type="submission" date="2016-10" db="EMBL/GenBank/DDBJ databases">
        <authorList>
            <person name="de Groot N.N."/>
        </authorList>
    </citation>
    <scope>NUCLEOTIDE SEQUENCE [LARGE SCALE GENOMIC DNA]</scope>
    <source>
        <strain evidence="1">DSM 23256</strain>
    </source>
</reference>
<evidence type="ECO:0008006" key="4">
    <source>
        <dbReference type="Google" id="ProtNLM"/>
    </source>
</evidence>
<reference evidence="3" key="1">
    <citation type="submission" date="2016-10" db="EMBL/GenBank/DDBJ databases">
        <authorList>
            <person name="Varghese N."/>
            <person name="Submissions S."/>
        </authorList>
    </citation>
    <scope>NUCLEOTIDE SEQUENCE [LARGE SCALE GENOMIC DNA]</scope>
    <source>
        <strain evidence="3">DSM 23256</strain>
    </source>
</reference>
<gene>
    <name evidence="1" type="ORF">SAMN05660235_02306</name>
    <name evidence="2" type="ORF">SAMN05660235_03003</name>
</gene>
<dbReference type="EMBL" id="FNBU01000041">
    <property type="protein sequence ID" value="SDF87132.1"/>
    <property type="molecule type" value="Genomic_DNA"/>
</dbReference>
<protein>
    <recommendedName>
        <fullName evidence="4">Homeodomain-like domain-containing protein</fullName>
    </recommendedName>
</protein>
<organism evidence="1 3">
    <name type="scientific">Sporolituus thermophilus DSM 23256</name>
    <dbReference type="NCBI Taxonomy" id="1123285"/>
    <lineage>
        <taxon>Bacteria</taxon>
        <taxon>Bacillati</taxon>
        <taxon>Bacillota</taxon>
        <taxon>Negativicutes</taxon>
        <taxon>Selenomonadales</taxon>
        <taxon>Sporomusaceae</taxon>
        <taxon>Sporolituus</taxon>
    </lineage>
</organism>
<feature type="non-terminal residue" evidence="1">
    <location>
        <position position="69"/>
    </location>
</feature>
<evidence type="ECO:0000313" key="2">
    <source>
        <dbReference type="EMBL" id="SDF87132.1"/>
    </source>
</evidence>
<dbReference type="Proteomes" id="UP000243333">
    <property type="component" value="Unassembled WGS sequence"/>
</dbReference>